<dbReference type="Pfam" id="PF01120">
    <property type="entry name" value="Alpha_L_fucos"/>
    <property type="match status" value="1"/>
</dbReference>
<dbReference type="InterPro" id="IPR017853">
    <property type="entry name" value="GH"/>
</dbReference>
<comment type="similarity">
    <text evidence="1">Belongs to the glycosyl hydrolase 29 family.</text>
</comment>
<dbReference type="AlphaFoldDB" id="A0A412TX06"/>
<evidence type="ECO:0000256" key="1">
    <source>
        <dbReference type="ARBA" id="ARBA00007951"/>
    </source>
</evidence>
<reference evidence="9 10" key="1">
    <citation type="submission" date="2018-08" db="EMBL/GenBank/DDBJ databases">
        <title>A genome reference for cultivated species of the human gut microbiota.</title>
        <authorList>
            <person name="Zou Y."/>
            <person name="Xue W."/>
            <person name="Luo G."/>
        </authorList>
    </citation>
    <scope>NUCLEOTIDE SEQUENCE [LARGE SCALE GENOMIC DNA]</scope>
    <source>
        <strain evidence="9 10">AF16-14</strain>
    </source>
</reference>
<dbReference type="Gene3D" id="2.60.120.260">
    <property type="entry name" value="Galactose-binding domain-like"/>
    <property type="match status" value="1"/>
</dbReference>
<evidence type="ECO:0000256" key="2">
    <source>
        <dbReference type="ARBA" id="ARBA00012662"/>
    </source>
</evidence>
<feature type="chain" id="PRO_5019503847" description="alpha-L-fucosidase" evidence="6">
    <location>
        <begin position="20"/>
        <end position="484"/>
    </location>
</feature>
<dbReference type="GO" id="GO:0006004">
    <property type="term" value="P:fucose metabolic process"/>
    <property type="evidence" value="ECO:0007669"/>
    <property type="project" value="TreeGrafter"/>
</dbReference>
<dbReference type="InterPro" id="IPR000421">
    <property type="entry name" value="FA58C"/>
</dbReference>
<evidence type="ECO:0000259" key="7">
    <source>
        <dbReference type="Pfam" id="PF00754"/>
    </source>
</evidence>
<dbReference type="Gene3D" id="3.20.20.80">
    <property type="entry name" value="Glycosidases"/>
    <property type="match status" value="1"/>
</dbReference>
<dbReference type="Proteomes" id="UP000284243">
    <property type="component" value="Unassembled WGS sequence"/>
</dbReference>
<protein>
    <recommendedName>
        <fullName evidence="2">alpha-L-fucosidase</fullName>
        <ecNumber evidence="2">3.2.1.51</ecNumber>
    </recommendedName>
</protein>
<proteinExistence type="inferred from homology"/>
<keyword evidence="4" id="KW-0378">Hydrolase</keyword>
<keyword evidence="9" id="KW-0808">Transferase</keyword>
<dbReference type="EMBL" id="QRYC01000003">
    <property type="protein sequence ID" value="RGU58170.1"/>
    <property type="molecule type" value="Genomic_DNA"/>
</dbReference>
<accession>A0A412TX06</accession>
<dbReference type="InterPro" id="IPR008979">
    <property type="entry name" value="Galactose-bd-like_sf"/>
</dbReference>
<dbReference type="InterPro" id="IPR000933">
    <property type="entry name" value="Glyco_hydro_29"/>
</dbReference>
<comment type="caution">
    <text evidence="9">The sequence shown here is derived from an EMBL/GenBank/DDBJ whole genome shotgun (WGS) entry which is preliminary data.</text>
</comment>
<feature type="domain" description="F5/8 type C" evidence="7">
    <location>
        <begin position="369"/>
        <end position="469"/>
    </location>
</feature>
<feature type="domain" description="Glycoside hydrolase family 29 N-terminal" evidence="8">
    <location>
        <begin position="63"/>
        <end position="332"/>
    </location>
</feature>
<feature type="signal peptide" evidence="6">
    <location>
        <begin position="1"/>
        <end position="19"/>
    </location>
</feature>
<dbReference type="GO" id="GO:0016740">
    <property type="term" value="F:transferase activity"/>
    <property type="evidence" value="ECO:0007669"/>
    <property type="project" value="UniProtKB-KW"/>
</dbReference>
<evidence type="ECO:0000313" key="10">
    <source>
        <dbReference type="Proteomes" id="UP000284243"/>
    </source>
</evidence>
<dbReference type="Pfam" id="PF00754">
    <property type="entry name" value="F5_F8_type_C"/>
    <property type="match status" value="1"/>
</dbReference>
<dbReference type="InterPro" id="IPR057739">
    <property type="entry name" value="Glyco_hydro_29_N"/>
</dbReference>
<evidence type="ECO:0000259" key="8">
    <source>
        <dbReference type="Pfam" id="PF01120"/>
    </source>
</evidence>
<keyword evidence="5" id="KW-0326">Glycosidase</keyword>
<evidence type="ECO:0000256" key="4">
    <source>
        <dbReference type="ARBA" id="ARBA00022801"/>
    </source>
</evidence>
<name>A0A412TX06_9BACT</name>
<organism evidence="9 10">
    <name type="scientific">Odoribacter splanchnicus</name>
    <dbReference type="NCBI Taxonomy" id="28118"/>
    <lineage>
        <taxon>Bacteria</taxon>
        <taxon>Pseudomonadati</taxon>
        <taxon>Bacteroidota</taxon>
        <taxon>Bacteroidia</taxon>
        <taxon>Bacteroidales</taxon>
        <taxon>Odoribacteraceae</taxon>
        <taxon>Odoribacter</taxon>
    </lineage>
</organism>
<dbReference type="RefSeq" id="WP_087381290.1">
    <property type="nucleotide sequence ID" value="NZ_JADMUD010000001.1"/>
</dbReference>
<evidence type="ECO:0000256" key="5">
    <source>
        <dbReference type="ARBA" id="ARBA00023295"/>
    </source>
</evidence>
<dbReference type="PANTHER" id="PTHR10030:SF37">
    <property type="entry name" value="ALPHA-L-FUCOSIDASE-RELATED"/>
    <property type="match status" value="1"/>
</dbReference>
<evidence type="ECO:0000313" key="9">
    <source>
        <dbReference type="EMBL" id="RGU58170.1"/>
    </source>
</evidence>
<dbReference type="GO" id="GO:0016139">
    <property type="term" value="P:glycoside catabolic process"/>
    <property type="evidence" value="ECO:0007669"/>
    <property type="project" value="TreeGrafter"/>
</dbReference>
<sequence>MKTAIFLIALFCLVVPVRAQEIQPGTRPDKTQRELLKRGYGMFIHYGMNTFLDKDWSEGVEPASTYHPTQLDCDQWVRIAREAGFRYVVLVTKHHDGFCLWDSKYTDYDVASSPVPTDIIAAVAKACKKYGLQLGLYYSLWDRHEPSYKEADFSRYVDYMAHQLTELMSNYGPICELWFDGGWDKPAQAWDIPRLYKLVKKLQPHCAISTNQTIAYRENSNEIVPVELQTTDNRYYCQYFPSDFRLWDPKIASSSDKKQYLYQGKSYYLPFEHTICLSSEWNWFQKSTPIAPRELDELEELFYWCTANQNTLVLNVAPDATGRIKENEANQIIALKNRLNLRKNKPFPTNGKTVSLQQEANVNSVWNNQIQEYGPQNVVDGGLQTRWASQIDCPELIIKLNERDKFNKISIFEYRDGLQNRIQAYTIDIWQDNRWTTLYLSQSPMGACKVIHLPQTYQTSQIRLKVLAASAPPSIYEFSVIHKE</sequence>
<evidence type="ECO:0000256" key="3">
    <source>
        <dbReference type="ARBA" id="ARBA00022729"/>
    </source>
</evidence>
<keyword evidence="3 6" id="KW-0732">Signal</keyword>
<dbReference type="SUPFAM" id="SSF51445">
    <property type="entry name" value="(Trans)glycosidases"/>
    <property type="match status" value="1"/>
</dbReference>
<dbReference type="PANTHER" id="PTHR10030">
    <property type="entry name" value="ALPHA-L-FUCOSIDASE"/>
    <property type="match status" value="1"/>
</dbReference>
<evidence type="ECO:0000256" key="6">
    <source>
        <dbReference type="SAM" id="SignalP"/>
    </source>
</evidence>
<dbReference type="GO" id="GO:0004560">
    <property type="term" value="F:alpha-L-fucosidase activity"/>
    <property type="evidence" value="ECO:0007669"/>
    <property type="project" value="InterPro"/>
</dbReference>
<dbReference type="EC" id="3.2.1.51" evidence="2"/>
<dbReference type="SUPFAM" id="SSF49785">
    <property type="entry name" value="Galactose-binding domain-like"/>
    <property type="match status" value="1"/>
</dbReference>
<dbReference type="GO" id="GO:0005764">
    <property type="term" value="C:lysosome"/>
    <property type="evidence" value="ECO:0007669"/>
    <property type="project" value="TreeGrafter"/>
</dbReference>
<gene>
    <name evidence="9" type="ORF">DWW57_03710</name>
</gene>
<dbReference type="SMART" id="SM00812">
    <property type="entry name" value="Alpha_L_fucos"/>
    <property type="match status" value="1"/>
</dbReference>